<keyword evidence="2" id="KW-1185">Reference proteome</keyword>
<dbReference type="EMBL" id="JBBNAE010000009">
    <property type="protein sequence ID" value="KAK9096389.1"/>
    <property type="molecule type" value="Genomic_DNA"/>
</dbReference>
<reference evidence="1 2" key="1">
    <citation type="submission" date="2024-01" db="EMBL/GenBank/DDBJ databases">
        <title>Genome assemblies of Stephania.</title>
        <authorList>
            <person name="Yang L."/>
        </authorList>
    </citation>
    <scope>NUCLEOTIDE SEQUENCE [LARGE SCALE GENOMIC DNA]</scope>
    <source>
        <strain evidence="1">QJT</strain>
        <tissue evidence="1">Leaf</tissue>
    </source>
</reference>
<dbReference type="AlphaFoldDB" id="A0AAP0HS87"/>
<accession>A0AAP0HS87</accession>
<sequence length="93" mass="10613">MTEMTKNHRKTLKDMTAAQERMRIELMVAIRGQRALWDPQSQMLPHIRGANLDPILRASQEEGDAVQSVMGAEIDPVILILERGEEARKMVME</sequence>
<gene>
    <name evidence="1" type="ORF">Sjap_021886</name>
</gene>
<proteinExistence type="predicted"/>
<organism evidence="1 2">
    <name type="scientific">Stephania japonica</name>
    <dbReference type="NCBI Taxonomy" id="461633"/>
    <lineage>
        <taxon>Eukaryota</taxon>
        <taxon>Viridiplantae</taxon>
        <taxon>Streptophyta</taxon>
        <taxon>Embryophyta</taxon>
        <taxon>Tracheophyta</taxon>
        <taxon>Spermatophyta</taxon>
        <taxon>Magnoliopsida</taxon>
        <taxon>Ranunculales</taxon>
        <taxon>Menispermaceae</taxon>
        <taxon>Menispermoideae</taxon>
        <taxon>Cissampelideae</taxon>
        <taxon>Stephania</taxon>
    </lineage>
</organism>
<protein>
    <submittedName>
        <fullName evidence="1">Uncharacterized protein</fullName>
    </submittedName>
</protein>
<comment type="caution">
    <text evidence="1">The sequence shown here is derived from an EMBL/GenBank/DDBJ whole genome shotgun (WGS) entry which is preliminary data.</text>
</comment>
<evidence type="ECO:0000313" key="1">
    <source>
        <dbReference type="EMBL" id="KAK9096389.1"/>
    </source>
</evidence>
<evidence type="ECO:0000313" key="2">
    <source>
        <dbReference type="Proteomes" id="UP001417504"/>
    </source>
</evidence>
<dbReference type="Proteomes" id="UP001417504">
    <property type="component" value="Unassembled WGS sequence"/>
</dbReference>
<name>A0AAP0HS87_9MAGN</name>